<sequence>MKRRAFIGLGIISIGVGAVYDTGAFSATTAARGVTVSAADDPNAQLGLVGIEDASTTPEFVNRSSQTLAVELDSSDASVEVDVGNTDSFEPVPVSFDIAIDDGVEAPITADSEEAPLDIAAELIATDGSVAGAITAQRTAAIPQAEQIQVTASVKSAGNSGKYEFELENTGSIDVTIVGLGINETTNADAVRVDGGPDEILVDLDRGVSLVSEGIPIDSSDPGNATVIGFDDGDEVTLTVNETNGFRFDRFLDGQGKNAKMKGDDVRVTLAFSDGSTSVETLCLSGCDF</sequence>
<comment type="caution">
    <text evidence="1">The sequence shown here is derived from an EMBL/GenBank/DDBJ whole genome shotgun (WGS) entry which is preliminary data.</text>
</comment>
<dbReference type="AlphaFoldDB" id="A0A9Q4KZU6"/>
<organism evidence="1 2">
    <name type="scientific">Natrinema salsiterrestre</name>
    <dbReference type="NCBI Taxonomy" id="2950540"/>
    <lineage>
        <taxon>Archaea</taxon>
        <taxon>Methanobacteriati</taxon>
        <taxon>Methanobacteriota</taxon>
        <taxon>Stenosarchaea group</taxon>
        <taxon>Halobacteria</taxon>
        <taxon>Halobacteriales</taxon>
        <taxon>Natrialbaceae</taxon>
        <taxon>Natrinema</taxon>
    </lineage>
</organism>
<keyword evidence="2" id="KW-1185">Reference proteome</keyword>
<protein>
    <submittedName>
        <fullName evidence="1">Uncharacterized protein</fullName>
    </submittedName>
</protein>
<name>A0A9Q4KZU6_9EURY</name>
<dbReference type="EMBL" id="JAMQOT010000001">
    <property type="protein sequence ID" value="MDF9744922.1"/>
    <property type="molecule type" value="Genomic_DNA"/>
</dbReference>
<evidence type="ECO:0000313" key="2">
    <source>
        <dbReference type="Proteomes" id="UP001154061"/>
    </source>
</evidence>
<evidence type="ECO:0000313" key="1">
    <source>
        <dbReference type="EMBL" id="MDF9744922.1"/>
    </source>
</evidence>
<proteinExistence type="predicted"/>
<gene>
    <name evidence="1" type="ORF">NDI89_04905</name>
</gene>
<reference evidence="1" key="1">
    <citation type="submission" date="2022-06" db="EMBL/GenBank/DDBJ databases">
        <title>Natrinema sp. a new haloarchaeum isolate from saline soil.</title>
        <authorList>
            <person name="Strakova D."/>
            <person name="Galisteo C."/>
            <person name="Sanchez-Porro C."/>
            <person name="Ventosa A."/>
        </authorList>
    </citation>
    <scope>NUCLEOTIDE SEQUENCE</scope>
    <source>
        <strain evidence="1">S1CR25-10</strain>
    </source>
</reference>
<accession>A0A9Q4KZU6</accession>
<dbReference type="RefSeq" id="WP_277520388.1">
    <property type="nucleotide sequence ID" value="NZ_JAMQOT010000001.1"/>
</dbReference>
<dbReference type="Proteomes" id="UP001154061">
    <property type="component" value="Unassembled WGS sequence"/>
</dbReference>